<dbReference type="RefSeq" id="WP_272734572.1">
    <property type="nucleotide sequence ID" value="NZ_CP116942.1"/>
</dbReference>
<proteinExistence type="predicted"/>
<accession>A0AAF0BSB8</accession>
<organism evidence="2 3">
    <name type="scientific">Iamia majanohamensis</name>
    <dbReference type="NCBI Taxonomy" id="467976"/>
    <lineage>
        <taxon>Bacteria</taxon>
        <taxon>Bacillati</taxon>
        <taxon>Actinomycetota</taxon>
        <taxon>Acidimicrobiia</taxon>
        <taxon>Acidimicrobiales</taxon>
        <taxon>Iamiaceae</taxon>
        <taxon>Iamia</taxon>
    </lineage>
</organism>
<reference evidence="2" key="1">
    <citation type="submission" date="2023-01" db="EMBL/GenBank/DDBJ databases">
        <title>The diversity of Class Acidimicrobiia in South China Sea sediment environments and the proposal of Iamia marina sp. nov., a novel species of the genus Iamia.</title>
        <authorList>
            <person name="He Y."/>
            <person name="Tian X."/>
        </authorList>
    </citation>
    <scope>NUCLEOTIDE SEQUENCE</scope>
    <source>
        <strain evidence="2">DSM 19957</strain>
    </source>
</reference>
<name>A0AAF0BSB8_9ACTN</name>
<evidence type="ECO:0000256" key="1">
    <source>
        <dbReference type="SAM" id="Phobius"/>
    </source>
</evidence>
<evidence type="ECO:0000313" key="3">
    <source>
        <dbReference type="Proteomes" id="UP001216390"/>
    </source>
</evidence>
<dbReference type="EMBL" id="CP116942">
    <property type="protein sequence ID" value="WCO65047.1"/>
    <property type="molecule type" value="Genomic_DNA"/>
</dbReference>
<keyword evidence="1" id="KW-0812">Transmembrane</keyword>
<dbReference type="Proteomes" id="UP001216390">
    <property type="component" value="Chromosome"/>
</dbReference>
<protein>
    <submittedName>
        <fullName evidence="2">Uncharacterized protein</fullName>
    </submittedName>
</protein>
<evidence type="ECO:0000313" key="2">
    <source>
        <dbReference type="EMBL" id="WCO65047.1"/>
    </source>
</evidence>
<dbReference type="AlphaFoldDB" id="A0AAF0BSB8"/>
<feature type="transmembrane region" description="Helical" evidence="1">
    <location>
        <begin position="38"/>
        <end position="56"/>
    </location>
</feature>
<keyword evidence="1" id="KW-0472">Membrane</keyword>
<sequence length="82" mass="8607">MRARQPVGPRPRWLTLAQGGLLALVLVAAVALLANGTYLLGLVLVGYVGVRALLLFGRRPGGRADDEPEPLTIVAVVPPRAS</sequence>
<feature type="transmembrane region" description="Helical" evidence="1">
    <location>
        <begin position="12"/>
        <end position="32"/>
    </location>
</feature>
<keyword evidence="3" id="KW-1185">Reference proteome</keyword>
<keyword evidence="1" id="KW-1133">Transmembrane helix</keyword>
<gene>
    <name evidence="2" type="ORF">PO878_11105</name>
</gene>
<dbReference type="KEGG" id="ima:PO878_11105"/>